<proteinExistence type="predicted"/>
<feature type="chain" id="PRO_5042112144" evidence="2">
    <location>
        <begin position="19"/>
        <end position="465"/>
    </location>
</feature>
<evidence type="ECO:0000256" key="2">
    <source>
        <dbReference type="SAM" id="SignalP"/>
    </source>
</evidence>
<feature type="signal peptide" evidence="2">
    <location>
        <begin position="1"/>
        <end position="18"/>
    </location>
</feature>
<evidence type="ECO:0000313" key="3">
    <source>
        <dbReference type="EMBL" id="KAK3283848.1"/>
    </source>
</evidence>
<keyword evidence="2" id="KW-0732">Signal</keyword>
<accession>A0AAE0LFY6</accession>
<sequence>MKLPFVVCVLLLAYTAHCVTFQWGTNPSNDAEHGACSLSEPCAASTASSSAGQNVIIDVDEQNSSPPAPRIFYELVRITPHPDSSFGHDEVRLAIDYGPTPLKASAACNERSSELPSSRLDPTSVTEIVLVDSATVASQGDISTNSSLNLGVPSCSAVDLTTEGADPQPLSSQDPKPASFLTWKRGAKPLDTRVLTKKSRASIKETRFEKRKQSQGSTSQCTINNATTLKSPATVATVAEPDLPPRPRRPGKELATEQDSTPSPGVDIKETETEETGIIEKTVAKEKRKSSVDDSFTERSLKLHKTEETRKFLPQWTTGRDWLVFDESTSTMKCSLCIENGFDNAFTRGCASIRVIRIMEHERPITGQGKMSDHAFAEQCSKRDQEQFRLAQNNAIVSQKTGTLNAMHQAYILAKQDIALANFPEMIAGVEGFYITDDLQAKLNIGSEEYRNHVMCQEFVISLLG</sequence>
<organism evidence="3 4">
    <name type="scientific">Cymbomonas tetramitiformis</name>
    <dbReference type="NCBI Taxonomy" id="36881"/>
    <lineage>
        <taxon>Eukaryota</taxon>
        <taxon>Viridiplantae</taxon>
        <taxon>Chlorophyta</taxon>
        <taxon>Pyramimonadophyceae</taxon>
        <taxon>Pyramimonadales</taxon>
        <taxon>Pyramimonadaceae</taxon>
        <taxon>Cymbomonas</taxon>
    </lineage>
</organism>
<protein>
    <submittedName>
        <fullName evidence="3">Uncharacterized protein</fullName>
    </submittedName>
</protein>
<dbReference type="EMBL" id="LGRX02002623">
    <property type="protein sequence ID" value="KAK3283848.1"/>
    <property type="molecule type" value="Genomic_DNA"/>
</dbReference>
<evidence type="ECO:0000256" key="1">
    <source>
        <dbReference type="SAM" id="MobiDB-lite"/>
    </source>
</evidence>
<feature type="compositionally biased region" description="Polar residues" evidence="1">
    <location>
        <begin position="214"/>
        <end position="231"/>
    </location>
</feature>
<comment type="caution">
    <text evidence="3">The sequence shown here is derived from an EMBL/GenBank/DDBJ whole genome shotgun (WGS) entry which is preliminary data.</text>
</comment>
<name>A0AAE0LFY6_9CHLO</name>
<feature type="compositionally biased region" description="Basic and acidic residues" evidence="1">
    <location>
        <begin position="202"/>
        <end position="212"/>
    </location>
</feature>
<reference evidence="3 4" key="1">
    <citation type="journal article" date="2015" name="Genome Biol. Evol.">
        <title>Comparative Genomics of a Bacterivorous Green Alga Reveals Evolutionary Causalities and Consequences of Phago-Mixotrophic Mode of Nutrition.</title>
        <authorList>
            <person name="Burns J.A."/>
            <person name="Paasch A."/>
            <person name="Narechania A."/>
            <person name="Kim E."/>
        </authorList>
    </citation>
    <scope>NUCLEOTIDE SEQUENCE [LARGE SCALE GENOMIC DNA]</scope>
    <source>
        <strain evidence="3 4">PLY_AMNH</strain>
    </source>
</reference>
<feature type="region of interest" description="Disordered" evidence="1">
    <location>
        <begin position="160"/>
        <end position="185"/>
    </location>
</feature>
<dbReference type="AlphaFoldDB" id="A0AAE0LFY6"/>
<feature type="region of interest" description="Disordered" evidence="1">
    <location>
        <begin position="197"/>
        <end position="275"/>
    </location>
</feature>
<evidence type="ECO:0000313" key="4">
    <source>
        <dbReference type="Proteomes" id="UP001190700"/>
    </source>
</evidence>
<gene>
    <name evidence="3" type="ORF">CYMTET_8471</name>
</gene>
<dbReference type="Proteomes" id="UP001190700">
    <property type="component" value="Unassembled WGS sequence"/>
</dbReference>
<keyword evidence="4" id="KW-1185">Reference proteome</keyword>